<dbReference type="Pfam" id="PF00924">
    <property type="entry name" value="MS_channel_2nd"/>
    <property type="match status" value="1"/>
</dbReference>
<dbReference type="PROSITE" id="PS00018">
    <property type="entry name" value="EF_HAND_1"/>
    <property type="match status" value="1"/>
</dbReference>
<proteinExistence type="predicted"/>
<reference evidence="5" key="1">
    <citation type="submission" date="2021-02" db="EMBL/GenBank/DDBJ databases">
        <authorList>
            <person name="Dougan E. K."/>
            <person name="Rhodes N."/>
            <person name="Thang M."/>
            <person name="Chan C."/>
        </authorList>
    </citation>
    <scope>NUCLEOTIDE SEQUENCE</scope>
</reference>
<feature type="coiled-coil region" evidence="1">
    <location>
        <begin position="639"/>
        <end position="670"/>
    </location>
</feature>
<comment type="caution">
    <text evidence="5">The sequence shown here is derived from an EMBL/GenBank/DDBJ whole genome shotgun (WGS) entry which is preliminary data.</text>
</comment>
<feature type="region of interest" description="Disordered" evidence="2">
    <location>
        <begin position="1240"/>
        <end position="1266"/>
    </location>
</feature>
<organism evidence="5 6">
    <name type="scientific">Symbiodinium pilosum</name>
    <name type="common">Dinoflagellate</name>
    <dbReference type="NCBI Taxonomy" id="2952"/>
    <lineage>
        <taxon>Eukaryota</taxon>
        <taxon>Sar</taxon>
        <taxon>Alveolata</taxon>
        <taxon>Dinophyceae</taxon>
        <taxon>Suessiales</taxon>
        <taxon>Symbiodiniaceae</taxon>
        <taxon>Symbiodinium</taxon>
    </lineage>
</organism>
<dbReference type="Gene3D" id="1.10.287.1490">
    <property type="match status" value="1"/>
</dbReference>
<feature type="compositionally biased region" description="Basic and acidic residues" evidence="2">
    <location>
        <begin position="37"/>
        <end position="46"/>
    </location>
</feature>
<feature type="region of interest" description="Disordered" evidence="2">
    <location>
        <begin position="25"/>
        <end position="65"/>
    </location>
</feature>
<feature type="domain" description="Mechanosensitive ion channel MscS" evidence="4">
    <location>
        <begin position="394"/>
        <end position="465"/>
    </location>
</feature>
<dbReference type="GO" id="GO:0016020">
    <property type="term" value="C:membrane"/>
    <property type="evidence" value="ECO:0007669"/>
    <property type="project" value="InterPro"/>
</dbReference>
<dbReference type="Proteomes" id="UP000649617">
    <property type="component" value="Unassembled WGS sequence"/>
</dbReference>
<dbReference type="AlphaFoldDB" id="A0A812Y3W3"/>
<name>A0A812Y3W3_SYMPI</name>
<evidence type="ECO:0000256" key="2">
    <source>
        <dbReference type="SAM" id="MobiDB-lite"/>
    </source>
</evidence>
<gene>
    <name evidence="5" type="primary">ynaI</name>
    <name evidence="5" type="ORF">SPIL2461_LOCUS22731</name>
</gene>
<keyword evidence="3" id="KW-0812">Transmembrane</keyword>
<evidence type="ECO:0000256" key="3">
    <source>
        <dbReference type="SAM" id="Phobius"/>
    </source>
</evidence>
<dbReference type="SUPFAM" id="SSF50182">
    <property type="entry name" value="Sm-like ribonucleoproteins"/>
    <property type="match status" value="1"/>
</dbReference>
<feature type="transmembrane region" description="Helical" evidence="3">
    <location>
        <begin position="346"/>
        <end position="368"/>
    </location>
</feature>
<dbReference type="PANTHER" id="PTHR30566">
    <property type="entry name" value="YNAI-RELATED MECHANOSENSITIVE ION CHANNEL"/>
    <property type="match status" value="1"/>
</dbReference>
<protein>
    <submittedName>
        <fullName evidence="5">YnaI protein</fullName>
    </submittedName>
</protein>
<keyword evidence="3" id="KW-0472">Membrane</keyword>
<feature type="transmembrane region" description="Helical" evidence="3">
    <location>
        <begin position="374"/>
        <end position="399"/>
    </location>
</feature>
<dbReference type="Gene3D" id="1.10.287.1260">
    <property type="match status" value="1"/>
</dbReference>
<keyword evidence="1" id="KW-0175">Coiled coil</keyword>
<feature type="compositionally biased region" description="Pro residues" evidence="2">
    <location>
        <begin position="27"/>
        <end position="36"/>
    </location>
</feature>
<dbReference type="InterPro" id="IPR010920">
    <property type="entry name" value="LSM_dom_sf"/>
</dbReference>
<dbReference type="OrthoDB" id="431980at2759"/>
<dbReference type="SUPFAM" id="SSF57997">
    <property type="entry name" value="Tropomyosin"/>
    <property type="match status" value="1"/>
</dbReference>
<dbReference type="InterPro" id="IPR018247">
    <property type="entry name" value="EF_Hand_1_Ca_BS"/>
</dbReference>
<dbReference type="InterPro" id="IPR006685">
    <property type="entry name" value="MscS_channel_2nd"/>
</dbReference>
<keyword evidence="6" id="KW-1185">Reference proteome</keyword>
<dbReference type="EMBL" id="CAJNIZ010047593">
    <property type="protein sequence ID" value="CAE7771346.1"/>
    <property type="molecule type" value="Genomic_DNA"/>
</dbReference>
<dbReference type="GO" id="GO:0055085">
    <property type="term" value="P:transmembrane transport"/>
    <property type="evidence" value="ECO:0007669"/>
    <property type="project" value="InterPro"/>
</dbReference>
<accession>A0A812Y3W3</accession>
<feature type="coiled-coil region" evidence="1">
    <location>
        <begin position="844"/>
        <end position="871"/>
    </location>
</feature>
<evidence type="ECO:0000256" key="1">
    <source>
        <dbReference type="SAM" id="Coils"/>
    </source>
</evidence>
<dbReference type="PANTHER" id="PTHR30566:SF5">
    <property type="entry name" value="MECHANOSENSITIVE ION CHANNEL PROTEIN 1, MITOCHONDRIAL-RELATED"/>
    <property type="match status" value="1"/>
</dbReference>
<evidence type="ECO:0000259" key="4">
    <source>
        <dbReference type="Pfam" id="PF00924"/>
    </source>
</evidence>
<sequence>MGALGAGDIPCLSLRAVWRLGGALGPPRSPPKLRPWPPRERQERRGPGRAQKATDSAALRGKSSKSEALSRLGQATEVSRGLVLLAWPFLVHKLFQLTDKLNALESLFGRNLSLRVLAYVGSALWLMNAALATDFRFTTRPGFELLPPKISEIPARALNRLLSRVFEAAGLQIWLAGKVSEFIVSIVTRVSRVTVALAALMLACKAVNQIQLGSLESFGRVHEYAQQQRGRERERNFGVRVLPATWALDLASSDPYFQLLDANGDGILTASEVFAFVFDISNRLWRASVTSVIGLCLLQLKQPPETKLAWSEVEAGGLVGKLSKIVYAMQHPRNAELRMLARRVALGSRLISCIIIVSLFVLPWAYFFGLRPHLVFAFGGVGGLALGLAARSFVGNLIAGLLIQLSRPFVEGDEIQDTKNNLTGVVECNLPWKEIGPINTHINSRQGVLVHVPNQTLLDDVVTNRSIKDFRPIEESVYVVPSAAYSLPDLVAKLQLLLDTHPTLMQGEDVERLIKLRGGRVKLFRPLAMFDGYCDLGAKVLIYAFARGAIPRREFKELKSQIMMSVHQCILEHGAEIGHLTMGSTARKAHEGNRPVVADRAAEMENVAAGRTGVLFRERRYLEVHKRLAAIESTAATHREDLHQKLDANKKELQRLVASLEEKIDTAGAGGGGDDGVKRGAEAQIMKKVATRLQDFESQITSQLSTVATDFEKKLSHVQRSTGTTKPIDGAGAGADTGLDTMAEDVDQLKFDVGELKDLLTNSKGEVNHIRRIVLACERDMEDFTAAMDAVNVDLDEMRARVDATHSIITSRQRVEATMTAEISTMRLDIGDIQEALKNHDSWMEDVSNTLQQMQEKEENLSEDMINLKNELTAKLDTKVDNVAWKEANDDLDAAIKTVRDMVSSLRLDVDARRRKVDEILATIRHDITAVETNLEESKSKLAMDTDHAINALNGRIDFTNKDLSATQESLHTTQNSLSDCFNEVAVVRSDLERNVADTEARLKNDNRSKQQEVMDKIGDVEQQSELRSAESSRRLGALDLRMSGVQGGLGEQKRDILKMREEVNGLTVKSASHEVDIQKVGDAFKKMEKQRNLDGQNFKAQLDAIHDVLDTKVNEKPFEDVKHCVSSLTKGVVKFAQVVGVFPGPRFDDAEGGEGAEADVELLGWEESAETLSFRVDKAWRQRCSQRFRNILDMIAKKADHSVLRLLQISQQHIESQLERVKHERELWKEVVERRQQQPLQLALSMKESNPPPPADGSQTARPPR</sequence>
<evidence type="ECO:0000313" key="6">
    <source>
        <dbReference type="Proteomes" id="UP000649617"/>
    </source>
</evidence>
<keyword evidence="3" id="KW-1133">Transmembrane helix</keyword>
<evidence type="ECO:0000313" key="5">
    <source>
        <dbReference type="EMBL" id="CAE7771346.1"/>
    </source>
</evidence>